<dbReference type="RefSeq" id="WP_074206248.1">
    <property type="nucleotide sequence ID" value="NZ_FSQW01000002.1"/>
</dbReference>
<evidence type="ECO:0000256" key="1">
    <source>
        <dbReference type="SAM" id="Phobius"/>
    </source>
</evidence>
<keyword evidence="3" id="KW-1185">Reference proteome</keyword>
<dbReference type="STRING" id="1123272.SAMN02745824_3382"/>
<evidence type="ECO:0000313" key="2">
    <source>
        <dbReference type="EMBL" id="SIO21379.1"/>
    </source>
</evidence>
<keyword evidence="1" id="KW-1133">Transmembrane helix</keyword>
<protein>
    <submittedName>
        <fullName evidence="2">Uncharacterized protein</fullName>
    </submittedName>
</protein>
<proteinExistence type="predicted"/>
<gene>
    <name evidence="2" type="ORF">SAMN02745824_3382</name>
</gene>
<keyword evidence="1" id="KW-0472">Membrane</keyword>
<sequence>MPGPSQLDDPLNASIAWSRYWRLMRWMSLLTLLCVIVALGILFYLHGLVSIHMYIAAAGGVAFALLLTSALMGLVFMSSGTGHDECIDDPVSSSLTPDE</sequence>
<reference evidence="3" key="1">
    <citation type="submission" date="2016-11" db="EMBL/GenBank/DDBJ databases">
        <authorList>
            <person name="Varghese N."/>
            <person name="Submissions S."/>
        </authorList>
    </citation>
    <scope>NUCLEOTIDE SEQUENCE [LARGE SCALE GENOMIC DNA]</scope>
    <source>
        <strain evidence="3">DSM 22363</strain>
    </source>
</reference>
<organism evidence="2 3">
    <name type="scientific">Parasphingorhabdus marina DSM 22363</name>
    <dbReference type="NCBI Taxonomy" id="1123272"/>
    <lineage>
        <taxon>Bacteria</taxon>
        <taxon>Pseudomonadati</taxon>
        <taxon>Pseudomonadota</taxon>
        <taxon>Alphaproteobacteria</taxon>
        <taxon>Sphingomonadales</taxon>
        <taxon>Sphingomonadaceae</taxon>
        <taxon>Parasphingorhabdus</taxon>
    </lineage>
</organism>
<dbReference type="EMBL" id="FSQW01000002">
    <property type="protein sequence ID" value="SIO21379.1"/>
    <property type="molecule type" value="Genomic_DNA"/>
</dbReference>
<evidence type="ECO:0000313" key="3">
    <source>
        <dbReference type="Proteomes" id="UP000185192"/>
    </source>
</evidence>
<keyword evidence="1" id="KW-0812">Transmembrane</keyword>
<name>A0A1N6HNW8_9SPHN</name>
<dbReference type="Proteomes" id="UP000185192">
    <property type="component" value="Unassembled WGS sequence"/>
</dbReference>
<accession>A0A1N6HNW8</accession>
<feature type="transmembrane region" description="Helical" evidence="1">
    <location>
        <begin position="26"/>
        <end position="45"/>
    </location>
</feature>
<dbReference type="OrthoDB" id="7391705at2"/>
<dbReference type="AlphaFoldDB" id="A0A1N6HNW8"/>
<feature type="transmembrane region" description="Helical" evidence="1">
    <location>
        <begin position="51"/>
        <end position="76"/>
    </location>
</feature>